<organism evidence="2 3">
    <name type="scientific">Bacteroides helcogenes (strain ATCC 35417 / DSM 20613 / JCM 6297 / CCUG 15421 / P 36-108)</name>
    <dbReference type="NCBI Taxonomy" id="693979"/>
    <lineage>
        <taxon>Bacteria</taxon>
        <taxon>Pseudomonadati</taxon>
        <taxon>Bacteroidota</taxon>
        <taxon>Bacteroidia</taxon>
        <taxon>Bacteroidales</taxon>
        <taxon>Bacteroidaceae</taxon>
        <taxon>Bacteroides</taxon>
    </lineage>
</organism>
<evidence type="ECO:0000313" key="2">
    <source>
        <dbReference type="EMBL" id="ADV44132.1"/>
    </source>
</evidence>
<dbReference type="RefSeq" id="WP_013547723.1">
    <property type="nucleotide sequence ID" value="NC_014933.1"/>
</dbReference>
<dbReference type="Pfam" id="PF00535">
    <property type="entry name" value="Glycos_transf_2"/>
    <property type="match status" value="1"/>
</dbReference>
<dbReference type="SUPFAM" id="SSF53448">
    <property type="entry name" value="Nucleotide-diphospho-sugar transferases"/>
    <property type="match status" value="1"/>
</dbReference>
<gene>
    <name evidence="2" type="ordered locus">Bache_2163</name>
</gene>
<dbReference type="InterPro" id="IPR001173">
    <property type="entry name" value="Glyco_trans_2-like"/>
</dbReference>
<keyword evidence="3" id="KW-1185">Reference proteome</keyword>
<evidence type="ECO:0000313" key="3">
    <source>
        <dbReference type="Proteomes" id="UP000008630"/>
    </source>
</evidence>
<reference key="1">
    <citation type="submission" date="2010-11" db="EMBL/GenBank/DDBJ databases">
        <title>The complete genome of Bacteroides helcogenes P 36-108.</title>
        <authorList>
            <consortium name="US DOE Joint Genome Institute (JGI-PGF)"/>
            <person name="Lucas S."/>
            <person name="Copeland A."/>
            <person name="Lapidus A."/>
            <person name="Bruce D."/>
            <person name="Goodwin L."/>
            <person name="Pitluck S."/>
            <person name="Kyrpides N."/>
            <person name="Mavromatis K."/>
            <person name="Ivanova N."/>
            <person name="Zeytun A."/>
            <person name="Brettin T."/>
            <person name="Detter J.C."/>
            <person name="Tapia R."/>
            <person name="Han C."/>
            <person name="Land M."/>
            <person name="Hauser L."/>
            <person name="Markowitz V."/>
            <person name="Cheng J.-F."/>
            <person name="Hugenholtz P."/>
            <person name="Woyke T."/>
            <person name="Wu D."/>
            <person name="Gronow S."/>
            <person name="Wellnitz S."/>
            <person name="Brambilla E."/>
            <person name="Klenk H.-P."/>
            <person name="Eisen J.A."/>
        </authorList>
    </citation>
    <scope>NUCLEOTIDE SEQUENCE</scope>
    <source>
        <strain>P 36-108</strain>
    </source>
</reference>
<dbReference type="STRING" id="693979.Bache_2163"/>
<evidence type="ECO:0000259" key="1">
    <source>
        <dbReference type="Pfam" id="PF00535"/>
    </source>
</evidence>
<dbReference type="PANTHER" id="PTHR22916">
    <property type="entry name" value="GLYCOSYLTRANSFERASE"/>
    <property type="match status" value="1"/>
</dbReference>
<protein>
    <submittedName>
        <fullName evidence="2">Glycosyl transferase family 2</fullName>
    </submittedName>
</protein>
<feature type="domain" description="Glycosyltransferase 2-like" evidence="1">
    <location>
        <begin position="3"/>
        <end position="126"/>
    </location>
</feature>
<proteinExistence type="predicted"/>
<dbReference type="eggNOG" id="COG1215">
    <property type="taxonomic scope" value="Bacteria"/>
</dbReference>
<dbReference type="Gene3D" id="3.90.550.10">
    <property type="entry name" value="Spore Coat Polysaccharide Biosynthesis Protein SpsA, Chain A"/>
    <property type="match status" value="1"/>
</dbReference>
<dbReference type="PATRIC" id="fig|693979.3.peg.2272"/>
<reference evidence="2 3" key="2">
    <citation type="journal article" date="2011" name="Stand. Genomic Sci.">
        <title>Complete genome sequence of Bacteroides helcogenes type strain (P 36-108).</title>
        <authorList>
            <person name="Pati A."/>
            <person name="Gronow S."/>
            <person name="Zeytun A."/>
            <person name="Lapidus A."/>
            <person name="Nolan M."/>
            <person name="Hammon N."/>
            <person name="Deshpande S."/>
            <person name="Cheng J.F."/>
            <person name="Tapia R."/>
            <person name="Han C."/>
            <person name="Goodwin L."/>
            <person name="Pitluck S."/>
            <person name="Liolios K."/>
            <person name="Pagani I."/>
            <person name="Ivanova N."/>
            <person name="Mavromatis K."/>
            <person name="Chen A."/>
            <person name="Palaniappan K."/>
            <person name="Land M."/>
            <person name="Hauser L."/>
            <person name="Chang Y.J."/>
            <person name="Jeffries C.D."/>
            <person name="Detter J.C."/>
            <person name="Brambilla E."/>
            <person name="Rohde M."/>
            <person name="Goker M."/>
            <person name="Woyke T."/>
            <person name="Bristow J."/>
            <person name="Eisen J.A."/>
            <person name="Markowitz V."/>
            <person name="Hugenholtz P."/>
            <person name="Kyrpides N.C."/>
            <person name="Klenk H.P."/>
            <person name="Lucas S."/>
        </authorList>
    </citation>
    <scope>NUCLEOTIDE SEQUENCE [LARGE SCALE GENOMIC DNA]</scope>
    <source>
        <strain evidence="3">ATCC 35417 / DSM 20613 / JCM 6297 / CCUG 15421 / P 36-108</strain>
    </source>
</reference>
<dbReference type="AlphaFoldDB" id="E6SS64"/>
<dbReference type="GO" id="GO:0016758">
    <property type="term" value="F:hexosyltransferase activity"/>
    <property type="evidence" value="ECO:0007669"/>
    <property type="project" value="UniProtKB-ARBA"/>
</dbReference>
<dbReference type="InterPro" id="IPR029044">
    <property type="entry name" value="Nucleotide-diphossugar_trans"/>
</dbReference>
<dbReference type="PANTHER" id="PTHR22916:SF3">
    <property type="entry name" value="UDP-GLCNAC:BETAGAL BETA-1,3-N-ACETYLGLUCOSAMINYLTRANSFERASE-LIKE PROTEIN 1"/>
    <property type="match status" value="1"/>
</dbReference>
<keyword evidence="2" id="KW-0808">Transferase</keyword>
<sequence>MISVCIATYNGEKFIKEQLDSILNQLSDEDEIIISDDSSTDGTMNIISSYQDRRIKIFPNQKFHSPIYNFENAINHCSGDFIFLSDQDDVWLPDKISEILPYLNKYDLVMSNARVVDSSLRTLKENLYDSDNIMGSLFSYILKNPYTGCLIAINRRCLSYVLPFPAKLPMHDIWIGGCCQLFSKVFFLNKNLILFRRHENNVSCAFGKSNLPYLYRIQYRVYVLFCLIKRYADHYYFSSHHNY</sequence>
<dbReference type="HOGENOM" id="CLU_025996_2_2_10"/>
<dbReference type="EMBL" id="CP002352">
    <property type="protein sequence ID" value="ADV44132.1"/>
    <property type="molecule type" value="Genomic_DNA"/>
</dbReference>
<dbReference type="KEGG" id="bhl:Bache_2163"/>
<dbReference type="OrthoDB" id="9802649at2"/>
<name>E6SS64_BACT6</name>
<dbReference type="Proteomes" id="UP000008630">
    <property type="component" value="Chromosome"/>
</dbReference>
<accession>E6SS64</accession>
<dbReference type="CDD" id="cd04196">
    <property type="entry name" value="GT_2_like_d"/>
    <property type="match status" value="1"/>
</dbReference>